<dbReference type="AlphaFoldDB" id="A0A8J6N1N3"/>
<dbReference type="SUPFAM" id="SSF82866">
    <property type="entry name" value="Multidrug efflux transporter AcrB transmembrane domain"/>
    <property type="match status" value="1"/>
</dbReference>
<evidence type="ECO:0000256" key="1">
    <source>
        <dbReference type="SAM" id="Phobius"/>
    </source>
</evidence>
<comment type="caution">
    <text evidence="2">The sequence shown here is derived from an EMBL/GenBank/DDBJ whole genome shotgun (WGS) entry which is preliminary data.</text>
</comment>
<dbReference type="Gene3D" id="3.30.70.1430">
    <property type="entry name" value="Multidrug efflux transporter AcrB pore domain"/>
    <property type="match status" value="1"/>
</dbReference>
<keyword evidence="1" id="KW-0812">Transmembrane</keyword>
<feature type="transmembrane region" description="Helical" evidence="1">
    <location>
        <begin position="357"/>
        <end position="377"/>
    </location>
</feature>
<dbReference type="SUPFAM" id="SSF82714">
    <property type="entry name" value="Multidrug efflux transporter AcrB TolC docking domain, DN and DC subdomains"/>
    <property type="match status" value="1"/>
</dbReference>
<name>A0A8J6N1N3_9DELT</name>
<dbReference type="GO" id="GO:0005886">
    <property type="term" value="C:plasma membrane"/>
    <property type="evidence" value="ECO:0007669"/>
    <property type="project" value="TreeGrafter"/>
</dbReference>
<protein>
    <submittedName>
        <fullName evidence="2">Efflux RND transporter permease subunit</fullName>
    </submittedName>
</protein>
<keyword evidence="1" id="KW-1133">Transmembrane helix</keyword>
<feature type="transmembrane region" description="Helical" evidence="1">
    <location>
        <begin position="130"/>
        <end position="149"/>
    </location>
</feature>
<dbReference type="EMBL" id="JACNJD010000257">
    <property type="protein sequence ID" value="MBC8178126.1"/>
    <property type="molecule type" value="Genomic_DNA"/>
</dbReference>
<dbReference type="GO" id="GO:0042910">
    <property type="term" value="F:xenobiotic transmembrane transporter activity"/>
    <property type="evidence" value="ECO:0007669"/>
    <property type="project" value="TreeGrafter"/>
</dbReference>
<dbReference type="Pfam" id="PF00873">
    <property type="entry name" value="ACR_tran"/>
    <property type="match status" value="1"/>
</dbReference>
<dbReference type="Proteomes" id="UP000650524">
    <property type="component" value="Unassembled WGS sequence"/>
</dbReference>
<dbReference type="Gene3D" id="3.30.2090.10">
    <property type="entry name" value="Multidrug efflux transporter AcrB TolC docking domain, DN and DC subdomains"/>
    <property type="match status" value="1"/>
</dbReference>
<dbReference type="InterPro" id="IPR001036">
    <property type="entry name" value="Acrflvin-R"/>
</dbReference>
<proteinExistence type="predicted"/>
<organism evidence="2 3">
    <name type="scientific">Candidatus Desulfacyla euxinica</name>
    <dbReference type="NCBI Taxonomy" id="2841693"/>
    <lineage>
        <taxon>Bacteria</taxon>
        <taxon>Deltaproteobacteria</taxon>
        <taxon>Candidatus Desulfacyla</taxon>
    </lineage>
</organism>
<reference evidence="2 3" key="1">
    <citation type="submission" date="2020-08" db="EMBL/GenBank/DDBJ databases">
        <title>Bridging the membrane lipid divide: bacteria of the FCB group superphylum have the potential to synthesize archaeal ether lipids.</title>
        <authorList>
            <person name="Villanueva L."/>
            <person name="Von Meijenfeldt F.A.B."/>
            <person name="Westbye A.B."/>
            <person name="Yadav S."/>
            <person name="Hopmans E.C."/>
            <person name="Dutilh B.E."/>
            <person name="Sinninghe Damste J.S."/>
        </authorList>
    </citation>
    <scope>NUCLEOTIDE SEQUENCE [LARGE SCALE GENOMIC DNA]</scope>
    <source>
        <strain evidence="2">NIOZ-UU27</strain>
    </source>
</reference>
<accession>A0A8J6N1N3</accession>
<feature type="transmembrane region" description="Helical" evidence="1">
    <location>
        <begin position="332"/>
        <end position="351"/>
    </location>
</feature>
<feature type="transmembrane region" description="Helical" evidence="1">
    <location>
        <begin position="428"/>
        <end position="454"/>
    </location>
</feature>
<dbReference type="InterPro" id="IPR027463">
    <property type="entry name" value="AcrB_DN_DC_subdom"/>
</dbReference>
<evidence type="ECO:0000313" key="3">
    <source>
        <dbReference type="Proteomes" id="UP000650524"/>
    </source>
</evidence>
<feature type="non-terminal residue" evidence="2">
    <location>
        <position position="477"/>
    </location>
</feature>
<gene>
    <name evidence="2" type="ORF">H8E19_12035</name>
</gene>
<dbReference type="SUPFAM" id="SSF82693">
    <property type="entry name" value="Multidrug efflux transporter AcrB pore domain, PN1, PN2, PC1 and PC2 subdomains"/>
    <property type="match status" value="2"/>
</dbReference>
<dbReference type="PANTHER" id="PTHR32063">
    <property type="match status" value="1"/>
</dbReference>
<dbReference type="Gene3D" id="3.30.70.1320">
    <property type="entry name" value="Multidrug efflux transporter AcrB pore domain like"/>
    <property type="match status" value="1"/>
</dbReference>
<feature type="transmembrane region" description="Helical" evidence="1">
    <location>
        <begin position="384"/>
        <end position="408"/>
    </location>
</feature>
<feature type="transmembrane region" description="Helical" evidence="1">
    <location>
        <begin position="12"/>
        <end position="29"/>
    </location>
</feature>
<dbReference type="Gene3D" id="1.20.1640.10">
    <property type="entry name" value="Multidrug efflux transporter AcrB transmembrane domain"/>
    <property type="match status" value="1"/>
</dbReference>
<sequence length="477" mass="52859">MFITKFGISRPVVVRMALILIVIVGIYAYSSMPRFLDPDITIGEGVIITVCPGFSPEEMESLVTKKIEDELEGISEIRRFESNSFESTSKIHVFFNTRLSEYEIDQAMQEVRNAVDRVDDLPEEAKVPRIIEIDIAIFPVCMVGLAGQLPMMQLQDIARDISDTLEVIKGVSEVDIVGEREGEIWVELNPRRMSAYGISIPEVAQAVARRTKNLPGGTVEMGNHETAIRMVGEPKDPKDLGNIALKSVNGGTVYLRDIARVTPTLEKPRTLTFIDKENALVLAIKRKKNTNMIQIVDDVRRLMQEIPGQYPGLEATLYFDQAREIKKRIKELQTNGLLGIVLVFFVLWVSMGLRNALFASIGIPVAFLLTFILMKIFGLSINGLTLFGLILVLGVVVDDAIVVLENIFRHLEKGKPLVKATLEGSRQVLAPVLASVSTTMAAFLPILILVGGVIGRYMADLPKVVMFALAASLFEVF</sequence>
<dbReference type="PANTHER" id="PTHR32063:SF33">
    <property type="entry name" value="RND SUPERFAMILY EFFLUX PUMP PERMEASE COMPONENT"/>
    <property type="match status" value="1"/>
</dbReference>
<evidence type="ECO:0000313" key="2">
    <source>
        <dbReference type="EMBL" id="MBC8178126.1"/>
    </source>
</evidence>
<dbReference type="PRINTS" id="PR00702">
    <property type="entry name" value="ACRIFLAVINRP"/>
</dbReference>
<keyword evidence="1" id="KW-0472">Membrane</keyword>